<reference evidence="1 2" key="1">
    <citation type="submission" date="2024-09" db="EMBL/GenBank/DDBJ databases">
        <authorList>
            <person name="Sun Q."/>
            <person name="Mori K."/>
        </authorList>
    </citation>
    <scope>NUCLEOTIDE SEQUENCE [LARGE SCALE GENOMIC DNA]</scope>
    <source>
        <strain evidence="1 2">CCM 7759</strain>
    </source>
</reference>
<organism evidence="1 2">
    <name type="scientific">Paenibacillus chartarius</name>
    <dbReference type="NCBI Taxonomy" id="747481"/>
    <lineage>
        <taxon>Bacteria</taxon>
        <taxon>Bacillati</taxon>
        <taxon>Bacillota</taxon>
        <taxon>Bacilli</taxon>
        <taxon>Bacillales</taxon>
        <taxon>Paenibacillaceae</taxon>
        <taxon>Paenibacillus</taxon>
    </lineage>
</organism>
<evidence type="ECO:0000313" key="1">
    <source>
        <dbReference type="EMBL" id="MFC0212477.1"/>
    </source>
</evidence>
<dbReference type="EMBL" id="JBHLWN010000031">
    <property type="protein sequence ID" value="MFC0212477.1"/>
    <property type="molecule type" value="Genomic_DNA"/>
</dbReference>
<name>A0ABV6DIP9_9BACL</name>
<gene>
    <name evidence="1" type="ORF">ACFFK0_08380</name>
</gene>
<dbReference type="Proteomes" id="UP001589776">
    <property type="component" value="Unassembled WGS sequence"/>
</dbReference>
<evidence type="ECO:0000313" key="2">
    <source>
        <dbReference type="Proteomes" id="UP001589776"/>
    </source>
</evidence>
<keyword evidence="2" id="KW-1185">Reference proteome</keyword>
<accession>A0ABV6DIP9</accession>
<dbReference type="RefSeq" id="WP_377469657.1">
    <property type="nucleotide sequence ID" value="NZ_JBHLWN010000031.1"/>
</dbReference>
<protein>
    <submittedName>
        <fullName evidence="1">Uncharacterized protein</fullName>
    </submittedName>
</protein>
<comment type="caution">
    <text evidence="1">The sequence shown here is derived from an EMBL/GenBank/DDBJ whole genome shotgun (WGS) entry which is preliminary data.</text>
</comment>
<sequence length="225" mass="26212">MLTFSLNKTFTDIEIIREIYPVIVRPLTSAKAREWLTDFCLRPIDGKSNKGRANDIEAFAAVCDRNTFYCKIRSEVAMLDEDEAKRYPDRFFGKSLHMLRSSDSSESSSILEDFEVICEIYRLVSDFLADEKSIALHVVMSSALSGKPWGVKKLVKLFEKYNDFEAWSDVKYLYKGGKMTSLSHRVSTWMQENDFKTLLLIIIENDELLERLNLFEYLPPIRRVY</sequence>
<proteinExistence type="predicted"/>